<sequence>MSHRADARCLEGNTHERSIMTEKRTRVVVIGGGYAGTLAANHLRLRDDVDITLINPRPQFVERIRLHQLVADSGSATVDYATLLGEGIRLVVDAAERIDTASRTVALASGDTVAYDYLIYAVGSTGAVPADVPGAAEFAYPIAELEYAQRLRTALDELHADAPVTVVGAGLTGTETAAELAEQGRNVTLVCGGRLLPSLSQQGRRSAAKWLRKRGVKILEADVVTEVRQHAVVFADGAVRPSALTVWTAGFGVPDLAARSGLRTDAVGRLLTDETLTSVDDPRIVAAGDSASPSGVPLRMSCQSASQLGPQAANTVLSRIAGTEPAAMQYGFAGSNVSLGRRAAVIQFARQDDTAVRFYIPGRLGAAIKEAVCKGTVWGIRRESRKPGSSFWFKGGPRPEPNVTSTTSGPSTVTSRMRTVS</sequence>
<comment type="similarity">
    <text evidence="2">Belongs to the NADH dehydrogenase family.</text>
</comment>
<feature type="region of interest" description="Disordered" evidence="6">
    <location>
        <begin position="386"/>
        <end position="421"/>
    </location>
</feature>
<keyword evidence="5" id="KW-0560">Oxidoreductase</keyword>
<dbReference type="GO" id="GO:0003955">
    <property type="term" value="F:NAD(P)H dehydrogenase (quinone) activity"/>
    <property type="evidence" value="ECO:0007669"/>
    <property type="project" value="TreeGrafter"/>
</dbReference>
<organism evidence="8 9">
    <name type="scientific">Mycolicibacterium elephantis DSM 44368</name>
    <dbReference type="NCBI Taxonomy" id="1335622"/>
    <lineage>
        <taxon>Bacteria</taxon>
        <taxon>Bacillati</taxon>
        <taxon>Actinomycetota</taxon>
        <taxon>Actinomycetes</taxon>
        <taxon>Mycobacteriales</taxon>
        <taxon>Mycobacteriaceae</taxon>
        <taxon>Mycolicibacterium</taxon>
    </lineage>
</organism>
<proteinExistence type="inferred from homology"/>
<accession>A0A439DVT4</accession>
<dbReference type="EMBL" id="ATDN01000011">
    <property type="protein sequence ID" value="RWA21186.1"/>
    <property type="molecule type" value="Genomic_DNA"/>
</dbReference>
<gene>
    <name evidence="8" type="ORF">MELE44368_17435</name>
</gene>
<keyword evidence="3" id="KW-0285">Flavoprotein</keyword>
<keyword evidence="9" id="KW-1185">Reference proteome</keyword>
<name>A0A439DVT4_9MYCO</name>
<dbReference type="InterPro" id="IPR051169">
    <property type="entry name" value="NADH-Q_oxidoreductase"/>
</dbReference>
<dbReference type="PANTHER" id="PTHR42913:SF3">
    <property type="entry name" value="64 KDA MITOCHONDRIAL NADH DEHYDROGENASE (EUROFUNG)"/>
    <property type="match status" value="1"/>
</dbReference>
<dbReference type="Proteomes" id="UP000287177">
    <property type="component" value="Unassembled WGS sequence"/>
</dbReference>
<dbReference type="Pfam" id="PF07992">
    <property type="entry name" value="Pyr_redox_2"/>
    <property type="match status" value="1"/>
</dbReference>
<dbReference type="PRINTS" id="PR00368">
    <property type="entry name" value="FADPNR"/>
</dbReference>
<dbReference type="InterPro" id="IPR023753">
    <property type="entry name" value="FAD/NAD-binding_dom"/>
</dbReference>
<evidence type="ECO:0000256" key="6">
    <source>
        <dbReference type="SAM" id="MobiDB-lite"/>
    </source>
</evidence>
<reference evidence="8 9" key="1">
    <citation type="submission" date="2013-06" db="EMBL/GenBank/DDBJ databases">
        <title>The draft sequence of the Mycobacterium elephantis genome.</title>
        <authorList>
            <person name="Pettersson F.B."/>
            <person name="Das S."/>
            <person name="Dasgupta S."/>
            <person name="Bhattacharya A."/>
            <person name="Kirsebom L.A."/>
        </authorList>
    </citation>
    <scope>NUCLEOTIDE SEQUENCE [LARGE SCALE GENOMIC DNA]</scope>
    <source>
        <strain evidence="8 9">DSM 44368</strain>
    </source>
</reference>
<dbReference type="AlphaFoldDB" id="A0A439DVT4"/>
<evidence type="ECO:0000256" key="5">
    <source>
        <dbReference type="ARBA" id="ARBA00023002"/>
    </source>
</evidence>
<evidence type="ECO:0000256" key="2">
    <source>
        <dbReference type="ARBA" id="ARBA00005272"/>
    </source>
</evidence>
<evidence type="ECO:0000256" key="4">
    <source>
        <dbReference type="ARBA" id="ARBA00022827"/>
    </source>
</evidence>
<dbReference type="PANTHER" id="PTHR42913">
    <property type="entry name" value="APOPTOSIS-INDUCING FACTOR 1"/>
    <property type="match status" value="1"/>
</dbReference>
<dbReference type="SUPFAM" id="SSF51905">
    <property type="entry name" value="FAD/NAD(P)-binding domain"/>
    <property type="match status" value="1"/>
</dbReference>
<dbReference type="InterPro" id="IPR036188">
    <property type="entry name" value="FAD/NAD-bd_sf"/>
</dbReference>
<feature type="compositionally biased region" description="Low complexity" evidence="6">
    <location>
        <begin position="403"/>
        <end position="415"/>
    </location>
</feature>
<evidence type="ECO:0000259" key="7">
    <source>
        <dbReference type="Pfam" id="PF07992"/>
    </source>
</evidence>
<evidence type="ECO:0000256" key="3">
    <source>
        <dbReference type="ARBA" id="ARBA00022630"/>
    </source>
</evidence>
<feature type="domain" description="FAD/NAD(P)-binding" evidence="7">
    <location>
        <begin position="26"/>
        <end position="303"/>
    </location>
</feature>
<evidence type="ECO:0000313" key="9">
    <source>
        <dbReference type="Proteomes" id="UP000287177"/>
    </source>
</evidence>
<comment type="cofactor">
    <cofactor evidence="1">
        <name>FAD</name>
        <dbReference type="ChEBI" id="CHEBI:57692"/>
    </cofactor>
</comment>
<evidence type="ECO:0000256" key="1">
    <source>
        <dbReference type="ARBA" id="ARBA00001974"/>
    </source>
</evidence>
<evidence type="ECO:0000313" key="8">
    <source>
        <dbReference type="EMBL" id="RWA21186.1"/>
    </source>
</evidence>
<dbReference type="Gene3D" id="3.50.50.100">
    <property type="match status" value="1"/>
</dbReference>
<protein>
    <recommendedName>
        <fullName evidence="7">FAD/NAD(P)-binding domain-containing protein</fullName>
    </recommendedName>
</protein>
<dbReference type="GO" id="GO:0019646">
    <property type="term" value="P:aerobic electron transport chain"/>
    <property type="evidence" value="ECO:0007669"/>
    <property type="project" value="TreeGrafter"/>
</dbReference>
<comment type="caution">
    <text evidence="8">The sequence shown here is derived from an EMBL/GenBank/DDBJ whole genome shotgun (WGS) entry which is preliminary data.</text>
</comment>
<keyword evidence="4" id="KW-0274">FAD</keyword>